<evidence type="ECO:0000313" key="9">
    <source>
        <dbReference type="Proteomes" id="UP001285354"/>
    </source>
</evidence>
<evidence type="ECO:0000313" key="8">
    <source>
        <dbReference type="EMBL" id="KAK2629028.1"/>
    </source>
</evidence>
<keyword evidence="3" id="KW-0479">Metal-binding</keyword>
<gene>
    <name evidence="8" type="ORF">QTJ16_002131</name>
</gene>
<evidence type="ECO:0000256" key="5">
    <source>
        <dbReference type="ARBA" id="ARBA00022833"/>
    </source>
</evidence>
<reference evidence="8" key="1">
    <citation type="submission" date="2023-06" db="EMBL/GenBank/DDBJ databases">
        <title>Draft genome of Marssonina rosae.</title>
        <authorList>
            <person name="Cheng Q."/>
        </authorList>
    </citation>
    <scope>NUCLEOTIDE SEQUENCE</scope>
    <source>
        <strain evidence="8">R4</strain>
    </source>
</reference>
<dbReference type="EMBL" id="JAUBYV010000002">
    <property type="protein sequence ID" value="KAK2629028.1"/>
    <property type="molecule type" value="Genomic_DNA"/>
</dbReference>
<accession>A0AAD9WG93</accession>
<comment type="subcellular location">
    <subcellularLocation>
        <location evidence="1">Cytoplasm</location>
    </subcellularLocation>
</comment>
<keyword evidence="5" id="KW-0862">Zinc</keyword>
<evidence type="ECO:0000256" key="4">
    <source>
        <dbReference type="ARBA" id="ARBA00022771"/>
    </source>
</evidence>
<comment type="caution">
    <text evidence="8">The sequence shown here is derived from an EMBL/GenBank/DDBJ whole genome shotgun (WGS) entry which is preliminary data.</text>
</comment>
<keyword evidence="6" id="KW-0391">Immunity</keyword>
<evidence type="ECO:0000256" key="1">
    <source>
        <dbReference type="ARBA" id="ARBA00004496"/>
    </source>
</evidence>
<dbReference type="InterPro" id="IPR046439">
    <property type="entry name" value="ZF_RZ_dom"/>
</dbReference>
<evidence type="ECO:0000259" key="7">
    <source>
        <dbReference type="PROSITE" id="PS51981"/>
    </source>
</evidence>
<dbReference type="Pfam" id="PF20173">
    <property type="entry name" value="ZnF_RZ-type"/>
    <property type="match status" value="1"/>
</dbReference>
<evidence type="ECO:0000256" key="2">
    <source>
        <dbReference type="ARBA" id="ARBA00022490"/>
    </source>
</evidence>
<dbReference type="GO" id="GO:0008270">
    <property type="term" value="F:zinc ion binding"/>
    <property type="evidence" value="ECO:0007669"/>
    <property type="project" value="UniProtKB-KW"/>
</dbReference>
<dbReference type="GO" id="GO:0002376">
    <property type="term" value="P:immune system process"/>
    <property type="evidence" value="ECO:0007669"/>
    <property type="project" value="UniProtKB-KW"/>
</dbReference>
<evidence type="ECO:0000256" key="3">
    <source>
        <dbReference type="ARBA" id="ARBA00022723"/>
    </source>
</evidence>
<keyword evidence="2" id="KW-0963">Cytoplasm</keyword>
<name>A0AAD9WG93_9HELO</name>
<dbReference type="PROSITE" id="PS51981">
    <property type="entry name" value="ZF_RZ"/>
    <property type="match status" value="1"/>
</dbReference>
<feature type="domain" description="RZ-type" evidence="7">
    <location>
        <begin position="306"/>
        <end position="381"/>
    </location>
</feature>
<dbReference type="AlphaFoldDB" id="A0AAD9WG93"/>
<sequence>MTGYPATGDARRLFLASTSAPACAATFAPRATVNSALPSRIIESTSWKWRQTYNETDLSENSIVVLGCCHFFTTETLDGIIGMSEVYKIDENGEYTGLQSLVGTFHVDSETFALTINQALIDEMSNYFLVRGQERQQKLGKSIEKLHHKLDLNRQKIVADIQKAVIEYIGKLQHSKEDEISNFLKEAYAQASLIRTAMEHFRHNAAERNEPASKIHDTAVHASPEISLDAQLASMTLAPMYPIIPRDKRVNLDGHAAELKANYVILSDLFYCATKLCKQPFASASLLSAAIDHILSLLRKEWYEEVTAAELAAIKNAIVSSRNDITTHSGHWHNCENGHPLAIGEYGMAMEEARCPKCGAIVGGQPHTLAEGVTRATGMER</sequence>
<evidence type="ECO:0000256" key="6">
    <source>
        <dbReference type="ARBA" id="ARBA00022859"/>
    </source>
</evidence>
<organism evidence="8 9">
    <name type="scientific">Diplocarpon rosae</name>
    <dbReference type="NCBI Taxonomy" id="946125"/>
    <lineage>
        <taxon>Eukaryota</taxon>
        <taxon>Fungi</taxon>
        <taxon>Dikarya</taxon>
        <taxon>Ascomycota</taxon>
        <taxon>Pezizomycotina</taxon>
        <taxon>Leotiomycetes</taxon>
        <taxon>Helotiales</taxon>
        <taxon>Drepanopezizaceae</taxon>
        <taxon>Diplocarpon</taxon>
    </lineage>
</organism>
<dbReference type="Proteomes" id="UP001285354">
    <property type="component" value="Unassembled WGS sequence"/>
</dbReference>
<keyword evidence="4" id="KW-0863">Zinc-finger</keyword>
<keyword evidence="9" id="KW-1185">Reference proteome</keyword>
<dbReference type="GO" id="GO:0005737">
    <property type="term" value="C:cytoplasm"/>
    <property type="evidence" value="ECO:0007669"/>
    <property type="project" value="UniProtKB-SubCell"/>
</dbReference>
<protein>
    <recommendedName>
        <fullName evidence="7">RZ-type domain-containing protein</fullName>
    </recommendedName>
</protein>
<proteinExistence type="predicted"/>